<protein>
    <submittedName>
        <fullName evidence="2">Uncharacterized protein</fullName>
    </submittedName>
</protein>
<feature type="region of interest" description="Disordered" evidence="1">
    <location>
        <begin position="16"/>
        <end position="41"/>
    </location>
</feature>
<sequence>FQWIRNIESVQLRRSSRKPSTARKLTFNNKNDEKPTMKLPATGYRRSSRGKVLIKFTILQILTNAIGYSINRSLFKSSIVKLKVFLVIQLKGVFISKTKQLSCCHTFLSLIISSVSVFMV</sequence>
<feature type="non-terminal residue" evidence="2">
    <location>
        <position position="1"/>
    </location>
</feature>
<dbReference type="EMBL" id="GECZ01003532">
    <property type="protein sequence ID" value="JAS66237.1"/>
    <property type="molecule type" value="Transcribed_RNA"/>
</dbReference>
<reference evidence="2" key="1">
    <citation type="submission" date="2015-11" db="EMBL/GenBank/DDBJ databases">
        <title>De novo transcriptome assembly of four potential Pierce s Disease insect vectors from Arizona vineyards.</title>
        <authorList>
            <person name="Tassone E.E."/>
        </authorList>
    </citation>
    <scope>NUCLEOTIDE SEQUENCE</scope>
</reference>
<gene>
    <name evidence="2" type="ORF">g.47579</name>
</gene>
<feature type="non-terminal residue" evidence="2">
    <location>
        <position position="120"/>
    </location>
</feature>
<organism evidence="2">
    <name type="scientific">Cuerna arida</name>
    <dbReference type="NCBI Taxonomy" id="1464854"/>
    <lineage>
        <taxon>Eukaryota</taxon>
        <taxon>Metazoa</taxon>
        <taxon>Ecdysozoa</taxon>
        <taxon>Arthropoda</taxon>
        <taxon>Hexapoda</taxon>
        <taxon>Insecta</taxon>
        <taxon>Pterygota</taxon>
        <taxon>Neoptera</taxon>
        <taxon>Paraneoptera</taxon>
        <taxon>Hemiptera</taxon>
        <taxon>Auchenorrhyncha</taxon>
        <taxon>Membracoidea</taxon>
        <taxon>Cicadellidae</taxon>
        <taxon>Cicadellinae</taxon>
        <taxon>Proconiini</taxon>
        <taxon>Cuerna</taxon>
    </lineage>
</organism>
<accession>A0A1B6GUZ9</accession>
<name>A0A1B6GUZ9_9HEMI</name>
<proteinExistence type="predicted"/>
<evidence type="ECO:0000256" key="1">
    <source>
        <dbReference type="SAM" id="MobiDB-lite"/>
    </source>
</evidence>
<evidence type="ECO:0000313" key="2">
    <source>
        <dbReference type="EMBL" id="JAS66237.1"/>
    </source>
</evidence>
<dbReference type="AlphaFoldDB" id="A0A1B6GUZ9"/>